<protein>
    <recommendedName>
        <fullName evidence="2">Protein kinase domain-containing protein</fullName>
    </recommendedName>
</protein>
<dbReference type="EMBL" id="JFBX01000081">
    <property type="protein sequence ID" value="KXH50740.1"/>
    <property type="molecule type" value="Genomic_DNA"/>
</dbReference>
<dbReference type="Gene3D" id="1.10.510.10">
    <property type="entry name" value="Transferase(Phosphotransferase) domain 1"/>
    <property type="match status" value="1"/>
</dbReference>
<proteinExistence type="predicted"/>
<feature type="region of interest" description="Disordered" evidence="1">
    <location>
        <begin position="1"/>
        <end position="46"/>
    </location>
</feature>
<dbReference type="SMART" id="SM00220">
    <property type="entry name" value="S_TKc"/>
    <property type="match status" value="1"/>
</dbReference>
<dbReference type="InterPro" id="IPR000719">
    <property type="entry name" value="Prot_kinase_dom"/>
</dbReference>
<dbReference type="PANTHER" id="PTHR24359:SF1">
    <property type="entry name" value="INHIBITOR OF NUCLEAR FACTOR KAPPA-B KINASE EPSILON SUBUNIT HOMOLOG 1-RELATED"/>
    <property type="match status" value="1"/>
</dbReference>
<feature type="domain" description="Protein kinase" evidence="2">
    <location>
        <begin position="282"/>
        <end position="632"/>
    </location>
</feature>
<dbReference type="Proteomes" id="UP000070328">
    <property type="component" value="Unassembled WGS sequence"/>
</dbReference>
<dbReference type="InterPro" id="IPR011009">
    <property type="entry name" value="Kinase-like_dom_sf"/>
</dbReference>
<comment type="caution">
    <text evidence="3">The sequence shown here is derived from an EMBL/GenBank/DDBJ whole genome shotgun (WGS) entry which is preliminary data.</text>
</comment>
<dbReference type="Pfam" id="PF00069">
    <property type="entry name" value="Pkinase"/>
    <property type="match status" value="1"/>
</dbReference>
<sequence>MPSSDLGQAFRPKRKLDDIYPDGESPPDRPSKQSEPSATSGRSNHQYGMNLVEEKPSTILAEQQNIGLHSHIGASFSSDNGPSSIEEELQMQSDVGDNEVNTTAAKPMDEEIHEAMQSTKTDSKINHDHRPRFWLPVDKLQLFSSRARVTAELRQHFPDSQLTNLIDYVCGVEASTHRGGETSQRIFVILVLIRRIEALPAFMSDDIRDQHLPFEWLDSNSPTQLISSKSRLPRRQLPLKLPLLRDFYTSQWMILTPIIGLGEHKEVTTFHLHESVIMPWTFIGEEKVEEGGFAEVRRVEIHKSHHSFVCTPLSKDASPTSVQFRRSLILHQLKQHDHEAFALKTLKQTEPEEAQSEFEQELKAYTKMNAGDHILKLCATFKIGEKYSFLSPWAEGGNLDQFWEKCPTEVRDITRMHELLRWVAEQCHALAEALQSIHKVRLKALERAKQPQVAEDAETDLDTSIYGIHGDIKPENILLFDCHSNTSHGDIGILKLADFGLTNFHGRKSRTWRLQRANTDSRHPAPTYSAPEFVHPEGFNSRKADIWALGCVFSEFLTWVVSGNEAVETYGKFRAEEQDWDGLNNVPKWKEDKFFHAEFCANGEVKTQLKQNVTTARGKVFMPVPGAWLISQ</sequence>
<evidence type="ECO:0000313" key="3">
    <source>
        <dbReference type="EMBL" id="KXH50740.1"/>
    </source>
</evidence>
<dbReference type="CDD" id="cd00180">
    <property type="entry name" value="PKc"/>
    <property type="match status" value="1"/>
</dbReference>
<dbReference type="PANTHER" id="PTHR24359">
    <property type="entry name" value="SERINE/THREONINE-PROTEIN KINASE SBK1"/>
    <property type="match status" value="1"/>
</dbReference>
<name>A0A135TRC7_9PEZI</name>
<organism evidence="3 4">
    <name type="scientific">Colletotrichum simmondsii</name>
    <dbReference type="NCBI Taxonomy" id="703756"/>
    <lineage>
        <taxon>Eukaryota</taxon>
        <taxon>Fungi</taxon>
        <taxon>Dikarya</taxon>
        <taxon>Ascomycota</taxon>
        <taxon>Pezizomycotina</taxon>
        <taxon>Sordariomycetes</taxon>
        <taxon>Hypocreomycetidae</taxon>
        <taxon>Glomerellales</taxon>
        <taxon>Glomerellaceae</taxon>
        <taxon>Colletotrichum</taxon>
        <taxon>Colletotrichum acutatum species complex</taxon>
    </lineage>
</organism>
<dbReference type="OrthoDB" id="1046782at2759"/>
<evidence type="ECO:0000313" key="4">
    <source>
        <dbReference type="Proteomes" id="UP000070328"/>
    </source>
</evidence>
<dbReference type="SUPFAM" id="SSF56112">
    <property type="entry name" value="Protein kinase-like (PK-like)"/>
    <property type="match status" value="1"/>
</dbReference>
<dbReference type="GO" id="GO:0004674">
    <property type="term" value="F:protein serine/threonine kinase activity"/>
    <property type="evidence" value="ECO:0007669"/>
    <property type="project" value="TreeGrafter"/>
</dbReference>
<feature type="compositionally biased region" description="Polar residues" evidence="1">
    <location>
        <begin position="33"/>
        <end position="46"/>
    </location>
</feature>
<evidence type="ECO:0000256" key="1">
    <source>
        <dbReference type="SAM" id="MobiDB-lite"/>
    </source>
</evidence>
<dbReference type="GO" id="GO:0005524">
    <property type="term" value="F:ATP binding"/>
    <property type="evidence" value="ECO:0007669"/>
    <property type="project" value="InterPro"/>
</dbReference>
<reference evidence="3 4" key="1">
    <citation type="submission" date="2014-02" db="EMBL/GenBank/DDBJ databases">
        <title>The genome sequence of Colletotrichum simmondsii CBS122122.</title>
        <authorList>
            <person name="Baroncelli R."/>
            <person name="Thon M.R."/>
        </authorList>
    </citation>
    <scope>NUCLEOTIDE SEQUENCE [LARGE SCALE GENOMIC DNA]</scope>
    <source>
        <strain evidence="3 4">CBS122122</strain>
    </source>
</reference>
<accession>A0A135TRC7</accession>
<evidence type="ECO:0000259" key="2">
    <source>
        <dbReference type="PROSITE" id="PS50011"/>
    </source>
</evidence>
<gene>
    <name evidence="3" type="ORF">CSIM01_01589</name>
</gene>
<dbReference type="AlphaFoldDB" id="A0A135TRC7"/>
<keyword evidence="4" id="KW-1185">Reference proteome</keyword>
<dbReference type="PROSITE" id="PS50011">
    <property type="entry name" value="PROTEIN_KINASE_DOM"/>
    <property type="match status" value="1"/>
</dbReference>